<dbReference type="InterPro" id="IPR013087">
    <property type="entry name" value="Znf_C2H2_type"/>
</dbReference>
<dbReference type="GO" id="GO:0008270">
    <property type="term" value="F:zinc ion binding"/>
    <property type="evidence" value="ECO:0007669"/>
    <property type="project" value="UniProtKB-KW"/>
</dbReference>
<evidence type="ECO:0000256" key="1">
    <source>
        <dbReference type="ARBA" id="ARBA00004613"/>
    </source>
</evidence>
<dbReference type="PROSITE" id="PS50157">
    <property type="entry name" value="ZINC_FINGER_C2H2_2"/>
    <property type="match status" value="1"/>
</dbReference>
<keyword evidence="13" id="KW-1185">Reference proteome</keyword>
<evidence type="ECO:0000256" key="9">
    <source>
        <dbReference type="PROSITE-ProRule" id="PRU00042"/>
    </source>
</evidence>
<evidence type="ECO:0000256" key="7">
    <source>
        <dbReference type="ARBA" id="ARBA00023157"/>
    </source>
</evidence>
<keyword evidence="9" id="KW-0479">Metal-binding</keyword>
<evidence type="ECO:0000256" key="3">
    <source>
        <dbReference type="ARBA" id="ARBA00022696"/>
    </source>
</evidence>
<dbReference type="GO" id="GO:0030674">
    <property type="term" value="F:protein-macromolecule adaptor activity"/>
    <property type="evidence" value="ECO:0007669"/>
    <property type="project" value="TreeGrafter"/>
</dbReference>
<evidence type="ECO:0000313" key="12">
    <source>
        <dbReference type="Ensembl" id="ENSONIP00000065518.1"/>
    </source>
</evidence>
<reference evidence="13" key="1">
    <citation type="submission" date="2012-01" db="EMBL/GenBank/DDBJ databases">
        <title>The Genome Sequence of Oreochromis niloticus (Nile Tilapia).</title>
        <authorList>
            <consortium name="Broad Institute Genome Assembly Team"/>
            <consortium name="Broad Institute Sequencing Platform"/>
            <person name="Di Palma F."/>
            <person name="Johnson J."/>
            <person name="Lander E.S."/>
            <person name="Lindblad-Toh K."/>
        </authorList>
    </citation>
    <scope>NUCLEOTIDE SEQUENCE [LARGE SCALE GENOMIC DNA]</scope>
</reference>
<dbReference type="Proteomes" id="UP000005207">
    <property type="component" value="Linkage group LG3"/>
</dbReference>
<keyword evidence="6" id="KW-0094">Blood coagulation</keyword>
<dbReference type="SMART" id="SM01212">
    <property type="entry name" value="Fib_alpha"/>
    <property type="match status" value="2"/>
</dbReference>
<dbReference type="Ensembl" id="ENSONIT00000040125.1">
    <property type="protein sequence ID" value="ENSONIP00000065518.1"/>
    <property type="gene ID" value="ENSONIG00000014102.2"/>
</dbReference>
<dbReference type="SUPFAM" id="SSF58010">
    <property type="entry name" value="Fibrinogen coiled-coil and central regions"/>
    <property type="match status" value="2"/>
</dbReference>
<feature type="compositionally biased region" description="Low complexity" evidence="10">
    <location>
        <begin position="660"/>
        <end position="675"/>
    </location>
</feature>
<comment type="subcellular location">
    <subcellularLocation>
        <location evidence="1">Secreted</location>
    </subcellularLocation>
</comment>
<dbReference type="GO" id="GO:0051258">
    <property type="term" value="P:protein polymerization"/>
    <property type="evidence" value="ECO:0007669"/>
    <property type="project" value="InterPro"/>
</dbReference>
<comment type="subunit">
    <text evidence="8">Heterohexamer; disulfide linked. Contains 2 sets of 3 non-identical chains (alpha, beta and gamma). The 2 heterotrimers are in head to head conformation with the N-termini in a small central domain.</text>
</comment>
<dbReference type="GO" id="GO:0042730">
    <property type="term" value="P:fibrinolysis"/>
    <property type="evidence" value="ECO:0007669"/>
    <property type="project" value="TreeGrafter"/>
</dbReference>
<sequence length="1007" mass="112359">MESVSSPSVLGCKHLSICLVDCMKTPGVLRPEPEAPSSDLPVLTLRELSISLVDCMKTPVLNSDDNHSSLELKLKEEDEQLGREYEGSKLELHPVWQDSGVGPEIHLYKEEEENKNNISVETKPEEVARSDGTTLVFQENGGGTEGMTWLIQCSELSESVETAALGPSSEEEMDATLQQSQEEDALSDRMETAQQDTEAEEAEDAETPESGAPSCVSSTNENQTENQQEAASEPRHHRCEHCGKSFARKSNVLRHQRHNCSRTKSTEDSDQLEQETFSCSRIKAKDSMDVDVIMLFYGLYYGVMGRDFAEICSDCMASTIGAQIDPRGGRPVEHGTRSEKCATEKEWPFCTDVEWGPKCPSGCRIQGLMEKYDHNMLKKIEKIRSLLDQNKAKHRSADTVSKQTYDYLKEKLTTDAGSDNNYFDLAQTLRQRITDMKIKIDRQVTVLAALRDRVKDQVIEMQRLEVDIDIKLRSCKGSCAGYSEYQVDKESYVTLSKQVQQLDSQAPQNVETVGTLHVMKSRPLRDMVVDSVFKSRDAEGAAGQQTADMFPDVRTVHLVLEEEGSSSSPATVSKVPAITEIRGRGDADTFGFGGGSQSLGQPSTSHVSTKTITCTKRTRTTVVHTSDGPVERTEEVIEGGPGCQVTGDFTKGGISSLFPSLSHTSSSSSTGSTKTVHLSSTKGSVSGNTKTGFSDPFDSDVGIDLGAFLTDNTEDDVPDFHARSVKAALRVERQADYVGKVCIRFKQQNEDGRPSPSATQMYRKQQCQAKLGTPLCLDDDWFSKCPSGCRLQGLISQMENKVERKLREVCKTAQMYEDSTENSMTTMTHIYNFNRRVIVNRYMSKLKFVEQAEELARNFTSLQKRSTSVSQQLKKLISKLQKQIEELYRTEVDIDMKLRACRGSCQSVLPFGIDHPDYHILRTHMEDMDKTLNRRPKGPLPPTGIPHIKLQPIDIVPEPAEGYKTIPTVQKKLLTQFEDIEQNQIILEELLEGSEDVNDHNQVERFN</sequence>
<keyword evidence="2" id="KW-0964">Secreted</keyword>
<evidence type="ECO:0000256" key="10">
    <source>
        <dbReference type="SAM" id="MobiDB-lite"/>
    </source>
</evidence>
<dbReference type="PANTHER" id="PTHR47221:SF6">
    <property type="entry name" value="FIBRINOGEN ALPHA CHAIN"/>
    <property type="match status" value="1"/>
</dbReference>
<keyword evidence="7" id="KW-1015">Disulfide bond</keyword>
<reference evidence="12" key="3">
    <citation type="submission" date="2025-09" db="UniProtKB">
        <authorList>
            <consortium name="Ensembl"/>
        </authorList>
    </citation>
    <scope>IDENTIFICATION</scope>
</reference>
<evidence type="ECO:0000313" key="13">
    <source>
        <dbReference type="Proteomes" id="UP000005207"/>
    </source>
</evidence>
<feature type="compositionally biased region" description="Acidic residues" evidence="10">
    <location>
        <begin position="197"/>
        <end position="207"/>
    </location>
</feature>
<dbReference type="InterPro" id="IPR036236">
    <property type="entry name" value="Znf_C2H2_sf"/>
</dbReference>
<dbReference type="InterPro" id="IPR012290">
    <property type="entry name" value="Fibrinogen_a/b/g_coil_dom"/>
</dbReference>
<keyword evidence="3" id="KW-0356">Hemostasis</keyword>
<keyword evidence="4" id="KW-0732">Signal</keyword>
<proteinExistence type="predicted"/>
<organism evidence="12 13">
    <name type="scientific">Oreochromis niloticus</name>
    <name type="common">Nile tilapia</name>
    <name type="synonym">Tilapia nilotica</name>
    <dbReference type="NCBI Taxonomy" id="8128"/>
    <lineage>
        <taxon>Eukaryota</taxon>
        <taxon>Metazoa</taxon>
        <taxon>Chordata</taxon>
        <taxon>Craniata</taxon>
        <taxon>Vertebrata</taxon>
        <taxon>Euteleostomi</taxon>
        <taxon>Actinopterygii</taxon>
        <taxon>Neopterygii</taxon>
        <taxon>Teleostei</taxon>
        <taxon>Neoteleostei</taxon>
        <taxon>Acanthomorphata</taxon>
        <taxon>Ovalentaria</taxon>
        <taxon>Cichlomorphae</taxon>
        <taxon>Cichliformes</taxon>
        <taxon>Cichlidae</taxon>
        <taxon>African cichlids</taxon>
        <taxon>Pseudocrenilabrinae</taxon>
        <taxon>Oreochromini</taxon>
        <taxon>Oreochromis</taxon>
    </lineage>
</organism>
<dbReference type="GO" id="GO:0005201">
    <property type="term" value="F:extracellular matrix structural constituent"/>
    <property type="evidence" value="ECO:0007669"/>
    <property type="project" value="TreeGrafter"/>
</dbReference>
<dbReference type="Pfam" id="PF08702">
    <property type="entry name" value="Fib_alpha"/>
    <property type="match status" value="2"/>
</dbReference>
<evidence type="ECO:0000256" key="4">
    <source>
        <dbReference type="ARBA" id="ARBA00022729"/>
    </source>
</evidence>
<evidence type="ECO:0000256" key="8">
    <source>
        <dbReference type="ARBA" id="ARBA00025974"/>
    </source>
</evidence>
<name>A0A669DYA7_ORENI</name>
<accession>A0A669DYA7</accession>
<dbReference type="GeneTree" id="ENSGT00940000157467"/>
<evidence type="ECO:0000256" key="2">
    <source>
        <dbReference type="ARBA" id="ARBA00022525"/>
    </source>
</evidence>
<evidence type="ECO:0000256" key="6">
    <source>
        <dbReference type="ARBA" id="ARBA00023084"/>
    </source>
</evidence>
<dbReference type="InParanoid" id="A0A669DYA7"/>
<dbReference type="GO" id="GO:0072377">
    <property type="term" value="P:blood coagulation, common pathway"/>
    <property type="evidence" value="ECO:0007669"/>
    <property type="project" value="TreeGrafter"/>
</dbReference>
<dbReference type="GO" id="GO:0005577">
    <property type="term" value="C:fibrinogen complex"/>
    <property type="evidence" value="ECO:0007669"/>
    <property type="project" value="InterPro"/>
</dbReference>
<protein>
    <recommendedName>
        <fullName evidence="11">C2H2-type domain-containing protein</fullName>
    </recommendedName>
</protein>
<dbReference type="InterPro" id="IPR037579">
    <property type="entry name" value="FIB_ANG-like"/>
</dbReference>
<keyword evidence="9" id="KW-0862">Zinc</keyword>
<evidence type="ECO:0000256" key="5">
    <source>
        <dbReference type="ARBA" id="ARBA00023054"/>
    </source>
</evidence>
<feature type="domain" description="C2H2-type" evidence="11">
    <location>
        <begin position="237"/>
        <end position="265"/>
    </location>
</feature>
<reference evidence="12" key="2">
    <citation type="submission" date="2025-08" db="UniProtKB">
        <authorList>
            <consortium name="Ensembl"/>
        </authorList>
    </citation>
    <scope>IDENTIFICATION</scope>
</reference>
<dbReference type="GO" id="GO:0034116">
    <property type="term" value="P:positive regulation of heterotypic cell-cell adhesion"/>
    <property type="evidence" value="ECO:0007669"/>
    <property type="project" value="TreeGrafter"/>
</dbReference>
<feature type="compositionally biased region" description="Polar residues" evidence="10">
    <location>
        <begin position="215"/>
        <end position="230"/>
    </location>
</feature>
<dbReference type="SUPFAM" id="SSF57667">
    <property type="entry name" value="beta-beta-alpha zinc fingers"/>
    <property type="match status" value="1"/>
</dbReference>
<feature type="region of interest" description="Disordered" evidence="10">
    <location>
        <begin position="660"/>
        <end position="687"/>
    </location>
</feature>
<dbReference type="GO" id="GO:0005102">
    <property type="term" value="F:signaling receptor binding"/>
    <property type="evidence" value="ECO:0007669"/>
    <property type="project" value="InterPro"/>
</dbReference>
<dbReference type="PANTHER" id="PTHR47221">
    <property type="entry name" value="FIBRINOGEN ALPHA CHAIN"/>
    <property type="match status" value="1"/>
</dbReference>
<feature type="compositionally biased region" description="Polar residues" evidence="10">
    <location>
        <begin position="676"/>
        <end position="687"/>
    </location>
</feature>
<evidence type="ECO:0000259" key="11">
    <source>
        <dbReference type="PROSITE" id="PS50157"/>
    </source>
</evidence>
<keyword evidence="9" id="KW-0863">Zinc-finger</keyword>
<keyword evidence="5" id="KW-0175">Coiled coil</keyword>
<dbReference type="Gene3D" id="1.20.5.50">
    <property type="match status" value="2"/>
</dbReference>
<dbReference type="AlphaFoldDB" id="A0A669DYA7"/>
<dbReference type="GO" id="GO:0070527">
    <property type="term" value="P:platelet aggregation"/>
    <property type="evidence" value="ECO:0007669"/>
    <property type="project" value="TreeGrafter"/>
</dbReference>
<feature type="region of interest" description="Disordered" evidence="10">
    <location>
        <begin position="165"/>
        <end position="237"/>
    </location>
</feature>